<evidence type="ECO:0008006" key="10">
    <source>
        <dbReference type="Google" id="ProtNLM"/>
    </source>
</evidence>
<dbReference type="GO" id="GO:0016020">
    <property type="term" value="C:membrane"/>
    <property type="evidence" value="ECO:0007669"/>
    <property type="project" value="InterPro"/>
</dbReference>
<evidence type="ECO:0000256" key="3">
    <source>
        <dbReference type="ARBA" id="ARBA00022957"/>
    </source>
</evidence>
<keyword evidence="4" id="KW-1278">Translocase</keyword>
<keyword evidence="6" id="KW-0472">Membrane</keyword>
<dbReference type="Pfam" id="PF11909">
    <property type="entry name" value="NdhN"/>
    <property type="match status" value="1"/>
</dbReference>
<reference evidence="8 9" key="1">
    <citation type="submission" date="2019-05" db="EMBL/GenBank/DDBJ databases">
        <title>Mikania micrantha, genome provides insights into the molecular mechanism of rapid growth.</title>
        <authorList>
            <person name="Liu B."/>
        </authorList>
    </citation>
    <scope>NUCLEOTIDE SEQUENCE [LARGE SCALE GENOMIC DNA]</scope>
    <source>
        <strain evidence="8">NLD-2019</strain>
        <tissue evidence="8">Leaf</tissue>
    </source>
</reference>
<dbReference type="OrthoDB" id="3264871at2759"/>
<accession>A0A5N6M1G1</accession>
<keyword evidence="9" id="KW-1185">Reference proteome</keyword>
<protein>
    <recommendedName>
        <fullName evidence="10">Endonuclease/exonuclease/phosphatase domain-containing protein</fullName>
    </recommendedName>
</protein>
<evidence type="ECO:0000256" key="4">
    <source>
        <dbReference type="ARBA" id="ARBA00022967"/>
    </source>
</evidence>
<evidence type="ECO:0000256" key="1">
    <source>
        <dbReference type="ARBA" id="ARBA00022719"/>
    </source>
</evidence>
<name>A0A5N6M1G1_9ASTR</name>
<sequence>MAATACTYNSALPPSSHIHNRHRHSPLVKTTVTTTTKGLKQTKYQKGAIKCAREFSDFIGGDLLKPDLGKWLSDVEEHKAIAIYSPHEGGYEGRYLNRLRYQGYRFLDLSARGLGDPETTLTKLHPVCPAHIGKQPIARWYFPPEVDYRLSLLPPDAKGLVVWILEAKVLSKAELQFLALLPTLRPKVRVIAECGNCNLWDSSVFNKIGELYGKVVTPSNASIRDGNLSFERLMILTPKMDMILDQIKIVWKGKSLTVLVKEEKLDWAPSFTSASKISSDNVPVEPLHSGDLSGKMGCWNSNGCINEEREEGEILEHDHCMGNSNHPMKVHETMDCGIEHLIHASDLEHAVQGPPVNEVSLRHTNNGPGLIGPDSSSDIPINVVSHGHTNTGLGLTGPDGSSDRSADINPIVSGSSPVEFVRPRKRPRQTSELIENITVQNSYHPPISCGLDSLDLNFPPIVAENNQRRRQRLHKKDIPTTSSGYVDFGARLDAFGSEGNQSTNAPSDVGPDGNTEIRKEITDTIEAGEFVGILLNSFQDQIQHAISEWPLWGILTLWNPSVFRMIKVEKCQNFLLVNGFVIGFDEPLNILNVYAPQDPRAKRDLWEQILELMTSNEGMWIMLGDFNEIRGEEDRLNSNFNYRGAMEFNNFIYRASLKEYTMSGMKFTYVSQDGSKFSKIDRVLVCDRFFQKWPSATLLAHPRKWSDHSPLTLSTLCRNYGPKPFKFFSSWLSKPGINIVIENALREICLSGSQDMVLLGKLKIIKEGLKSWRAA</sequence>
<dbReference type="InterPro" id="IPR020874">
    <property type="entry name" value="NAD(P)H-quinone_OxRdtase_su_N"/>
</dbReference>
<dbReference type="GO" id="GO:0048038">
    <property type="term" value="F:quinone binding"/>
    <property type="evidence" value="ECO:0007669"/>
    <property type="project" value="UniProtKB-KW"/>
</dbReference>
<keyword evidence="1" id="KW-0874">Quinone</keyword>
<evidence type="ECO:0000313" key="9">
    <source>
        <dbReference type="Proteomes" id="UP000326396"/>
    </source>
</evidence>
<dbReference type="GO" id="GO:0016655">
    <property type="term" value="F:oxidoreductase activity, acting on NAD(P)H, quinone or similar compound as acceptor"/>
    <property type="evidence" value="ECO:0007669"/>
    <property type="project" value="InterPro"/>
</dbReference>
<organism evidence="8 9">
    <name type="scientific">Mikania micrantha</name>
    <name type="common">bitter vine</name>
    <dbReference type="NCBI Taxonomy" id="192012"/>
    <lineage>
        <taxon>Eukaryota</taxon>
        <taxon>Viridiplantae</taxon>
        <taxon>Streptophyta</taxon>
        <taxon>Embryophyta</taxon>
        <taxon>Tracheophyta</taxon>
        <taxon>Spermatophyta</taxon>
        <taxon>Magnoliopsida</taxon>
        <taxon>eudicotyledons</taxon>
        <taxon>Gunneridae</taxon>
        <taxon>Pentapetalae</taxon>
        <taxon>asterids</taxon>
        <taxon>campanulids</taxon>
        <taxon>Asterales</taxon>
        <taxon>Asteraceae</taxon>
        <taxon>Asteroideae</taxon>
        <taxon>Heliantheae alliance</taxon>
        <taxon>Eupatorieae</taxon>
        <taxon>Mikania</taxon>
    </lineage>
</organism>
<dbReference type="InterPro" id="IPR036691">
    <property type="entry name" value="Endo/exonu/phosph_ase_sf"/>
</dbReference>
<dbReference type="SUPFAM" id="SSF56219">
    <property type="entry name" value="DNase I-like"/>
    <property type="match status" value="1"/>
</dbReference>
<keyword evidence="2" id="KW-0521">NADP</keyword>
<keyword evidence="5" id="KW-0520">NAD</keyword>
<comment type="caution">
    <text evidence="8">The sequence shown here is derived from an EMBL/GenBank/DDBJ whole genome shotgun (WGS) entry which is preliminary data.</text>
</comment>
<dbReference type="PANTHER" id="PTHR35515:SF1">
    <property type="entry name" value="NAD(P)H-QUINONE OXIDOREDUCTASE SUBUNIT N, CHLOROPLASTIC"/>
    <property type="match status" value="1"/>
</dbReference>
<dbReference type="PANTHER" id="PTHR35515">
    <property type="entry name" value="NAD(P)H-QUINONE OXIDOREDUCTASE SUBUNIT N, CHLOROPLASTIC"/>
    <property type="match status" value="1"/>
</dbReference>
<evidence type="ECO:0000256" key="5">
    <source>
        <dbReference type="ARBA" id="ARBA00023027"/>
    </source>
</evidence>
<evidence type="ECO:0000313" key="8">
    <source>
        <dbReference type="EMBL" id="KAD3067750.1"/>
    </source>
</evidence>
<dbReference type="Proteomes" id="UP000326396">
    <property type="component" value="Linkage Group LG7"/>
</dbReference>
<evidence type="ECO:0000256" key="2">
    <source>
        <dbReference type="ARBA" id="ARBA00022857"/>
    </source>
</evidence>
<evidence type="ECO:0000256" key="6">
    <source>
        <dbReference type="ARBA" id="ARBA00023136"/>
    </source>
</evidence>
<gene>
    <name evidence="8" type="ORF">E3N88_35630</name>
</gene>
<evidence type="ECO:0000256" key="7">
    <source>
        <dbReference type="SAM" id="MobiDB-lite"/>
    </source>
</evidence>
<dbReference type="AlphaFoldDB" id="A0A5N6M1G1"/>
<keyword evidence="3" id="KW-0618">Plastoquinone</keyword>
<dbReference type="EMBL" id="SZYD01000017">
    <property type="protein sequence ID" value="KAD3067750.1"/>
    <property type="molecule type" value="Genomic_DNA"/>
</dbReference>
<feature type="region of interest" description="Disordered" evidence="7">
    <location>
        <begin position="496"/>
        <end position="515"/>
    </location>
</feature>
<proteinExistence type="predicted"/>
<dbReference type="Gene3D" id="3.60.10.10">
    <property type="entry name" value="Endonuclease/exonuclease/phosphatase"/>
    <property type="match status" value="1"/>
</dbReference>